<feature type="region of interest" description="Disordered" evidence="1">
    <location>
        <begin position="1"/>
        <end position="30"/>
    </location>
</feature>
<organism evidence="2 3">
    <name type="scientific">Marmota monax</name>
    <name type="common">Woodchuck</name>
    <dbReference type="NCBI Taxonomy" id="9995"/>
    <lineage>
        <taxon>Eukaryota</taxon>
        <taxon>Metazoa</taxon>
        <taxon>Chordata</taxon>
        <taxon>Craniata</taxon>
        <taxon>Vertebrata</taxon>
        <taxon>Euteleostomi</taxon>
        <taxon>Mammalia</taxon>
        <taxon>Eutheria</taxon>
        <taxon>Euarchontoglires</taxon>
        <taxon>Glires</taxon>
        <taxon>Rodentia</taxon>
        <taxon>Sciuromorpha</taxon>
        <taxon>Sciuridae</taxon>
        <taxon>Xerinae</taxon>
        <taxon>Marmotini</taxon>
        <taxon>Marmota</taxon>
    </lineage>
</organism>
<accession>A0A5E4B0Q5</accession>
<dbReference type="EMBL" id="CABDUW010000225">
    <property type="protein sequence ID" value="VTJ63318.1"/>
    <property type="molecule type" value="Genomic_DNA"/>
</dbReference>
<evidence type="ECO:0000313" key="3">
    <source>
        <dbReference type="Proteomes" id="UP000335636"/>
    </source>
</evidence>
<feature type="non-terminal residue" evidence="2">
    <location>
        <position position="72"/>
    </location>
</feature>
<sequence length="72" mass="6881">LTAAQPPGHALAEASGPPGLEGSNVSSPEVGLAAVEAGGKVREGSVGGSLAMSPNPGHKPMHDPVGSECVNG</sequence>
<feature type="non-terminal residue" evidence="2">
    <location>
        <position position="1"/>
    </location>
</feature>
<keyword evidence="3" id="KW-1185">Reference proteome</keyword>
<protein>
    <submittedName>
        <fullName evidence="2">Uncharacterized protein</fullName>
    </submittedName>
</protein>
<comment type="caution">
    <text evidence="2">The sequence shown here is derived from an EMBL/GenBank/DDBJ whole genome shotgun (WGS) entry which is preliminary data.</text>
</comment>
<reference evidence="2" key="1">
    <citation type="submission" date="2019-04" db="EMBL/GenBank/DDBJ databases">
        <authorList>
            <person name="Alioto T."/>
            <person name="Alioto T."/>
        </authorList>
    </citation>
    <scope>NUCLEOTIDE SEQUENCE [LARGE SCALE GENOMIC DNA]</scope>
</reference>
<evidence type="ECO:0000313" key="2">
    <source>
        <dbReference type="EMBL" id="VTJ63318.1"/>
    </source>
</evidence>
<dbReference type="Proteomes" id="UP000335636">
    <property type="component" value="Unassembled WGS sequence"/>
</dbReference>
<evidence type="ECO:0000256" key="1">
    <source>
        <dbReference type="SAM" id="MobiDB-lite"/>
    </source>
</evidence>
<proteinExistence type="predicted"/>
<dbReference type="AlphaFoldDB" id="A0A5E4B0Q5"/>
<feature type="region of interest" description="Disordered" evidence="1">
    <location>
        <begin position="43"/>
        <end position="72"/>
    </location>
</feature>
<name>A0A5E4B0Q5_MARMO</name>
<gene>
    <name evidence="2" type="ORF">MONAX_5E027692</name>
</gene>